<feature type="compositionally biased region" description="Low complexity" evidence="3">
    <location>
        <begin position="201"/>
        <end position="226"/>
    </location>
</feature>
<dbReference type="EMBL" id="DS113238">
    <property type="protein sequence ID" value="EAY16828.1"/>
    <property type="molecule type" value="Genomic_DNA"/>
</dbReference>
<dbReference type="AlphaFoldDB" id="A2DS58"/>
<dbReference type="OrthoDB" id="266138at2759"/>
<keyword evidence="2" id="KW-0677">Repeat</keyword>
<protein>
    <submittedName>
        <fullName evidence="4">Leucine Rich Repeat family protein</fullName>
    </submittedName>
</protein>
<dbReference type="SMR" id="A2DS58"/>
<evidence type="ECO:0000313" key="5">
    <source>
        <dbReference type="Proteomes" id="UP000001542"/>
    </source>
</evidence>
<dbReference type="STRING" id="5722.A2DS58"/>
<dbReference type="KEGG" id="tva:4774839"/>
<dbReference type="InParanoid" id="A2DS58"/>
<dbReference type="eggNOG" id="KOG0531">
    <property type="taxonomic scope" value="Eukaryota"/>
</dbReference>
<sequence length="233" mass="25430">MAQKKPPQYTATQALAEWQKNHPDEPIEDVVEVGLQFNHPPITVMSDKLAQLAACKKLMISTNNIQEIKFLPPRIEVLSIGRNLLTKLTGIEKAAATLTQLWMSYNSVKDLRPIAACKRLTVLYLAHNKVEKQTELDHIQQLPDLSDLLLTGNPVVETISKNRNYRAEMCRRCKKLQILDGAPTTDADRGDTSGPGAPGDTSSQKTTTGNTTTGNQSGAQSSGNGSRAVSPRA</sequence>
<dbReference type="PANTHER" id="PTHR18849:SF0">
    <property type="entry name" value="CILIA- AND FLAGELLA-ASSOCIATED PROTEIN 410-RELATED"/>
    <property type="match status" value="1"/>
</dbReference>
<dbReference type="SUPFAM" id="SSF52058">
    <property type="entry name" value="L domain-like"/>
    <property type="match status" value="1"/>
</dbReference>
<dbReference type="Pfam" id="PF12799">
    <property type="entry name" value="LRR_4"/>
    <property type="match status" value="1"/>
</dbReference>
<evidence type="ECO:0000313" key="4">
    <source>
        <dbReference type="EMBL" id="EAY16828.1"/>
    </source>
</evidence>
<feature type="region of interest" description="Disordered" evidence="3">
    <location>
        <begin position="181"/>
        <end position="233"/>
    </location>
</feature>
<reference evidence="4" key="2">
    <citation type="journal article" date="2007" name="Science">
        <title>Draft genome sequence of the sexually transmitted pathogen Trichomonas vaginalis.</title>
        <authorList>
            <person name="Carlton J.M."/>
            <person name="Hirt R.P."/>
            <person name="Silva J.C."/>
            <person name="Delcher A.L."/>
            <person name="Schatz M."/>
            <person name="Zhao Q."/>
            <person name="Wortman J.R."/>
            <person name="Bidwell S.L."/>
            <person name="Alsmark U.C.M."/>
            <person name="Besteiro S."/>
            <person name="Sicheritz-Ponten T."/>
            <person name="Noel C.J."/>
            <person name="Dacks J.B."/>
            <person name="Foster P.G."/>
            <person name="Simillion C."/>
            <person name="Van de Peer Y."/>
            <person name="Miranda-Saavedra D."/>
            <person name="Barton G.J."/>
            <person name="Westrop G.D."/>
            <person name="Mueller S."/>
            <person name="Dessi D."/>
            <person name="Fiori P.L."/>
            <person name="Ren Q."/>
            <person name="Paulsen I."/>
            <person name="Zhang H."/>
            <person name="Bastida-Corcuera F.D."/>
            <person name="Simoes-Barbosa A."/>
            <person name="Brown M.T."/>
            <person name="Hayes R.D."/>
            <person name="Mukherjee M."/>
            <person name="Okumura C.Y."/>
            <person name="Schneider R."/>
            <person name="Smith A.J."/>
            <person name="Vanacova S."/>
            <person name="Villalvazo M."/>
            <person name="Haas B.J."/>
            <person name="Pertea M."/>
            <person name="Feldblyum T.V."/>
            <person name="Utterback T.R."/>
            <person name="Shu C.L."/>
            <person name="Osoegawa K."/>
            <person name="de Jong P.J."/>
            <person name="Hrdy I."/>
            <person name="Horvathova L."/>
            <person name="Zubacova Z."/>
            <person name="Dolezal P."/>
            <person name="Malik S.B."/>
            <person name="Logsdon J.M. Jr."/>
            <person name="Henze K."/>
            <person name="Gupta A."/>
            <person name="Wang C.C."/>
            <person name="Dunne R.L."/>
            <person name="Upcroft J.A."/>
            <person name="Upcroft P."/>
            <person name="White O."/>
            <person name="Salzberg S.L."/>
            <person name="Tang P."/>
            <person name="Chiu C.-H."/>
            <person name="Lee Y.-S."/>
            <person name="Embley T.M."/>
            <person name="Coombs G.H."/>
            <person name="Mottram J.C."/>
            <person name="Tachezy J."/>
            <person name="Fraser-Liggett C.M."/>
            <person name="Johnson P.J."/>
        </authorList>
    </citation>
    <scope>NUCLEOTIDE SEQUENCE [LARGE SCALE GENOMIC DNA]</scope>
    <source>
        <strain evidence="4">G3</strain>
    </source>
</reference>
<evidence type="ECO:0000256" key="1">
    <source>
        <dbReference type="ARBA" id="ARBA00022614"/>
    </source>
</evidence>
<reference evidence="4" key="1">
    <citation type="submission" date="2006-10" db="EMBL/GenBank/DDBJ databases">
        <authorList>
            <person name="Amadeo P."/>
            <person name="Zhao Q."/>
            <person name="Wortman J."/>
            <person name="Fraser-Liggett C."/>
            <person name="Carlton J."/>
        </authorList>
    </citation>
    <scope>NUCLEOTIDE SEQUENCE</scope>
    <source>
        <strain evidence="4">G3</strain>
    </source>
</reference>
<accession>A2DS58</accession>
<keyword evidence="1" id="KW-0433">Leucine-rich repeat</keyword>
<dbReference type="RefSeq" id="XP_001329051.1">
    <property type="nucleotide sequence ID" value="XM_001329016.1"/>
</dbReference>
<dbReference type="VEuPathDB" id="TrichDB:TVAGG3_1000530"/>
<name>A2DS58_TRIV3</name>
<dbReference type="PANTHER" id="PTHR18849">
    <property type="entry name" value="LEUCINE RICH REPEAT PROTEIN"/>
    <property type="match status" value="1"/>
</dbReference>
<evidence type="ECO:0000256" key="2">
    <source>
        <dbReference type="ARBA" id="ARBA00022737"/>
    </source>
</evidence>
<dbReference type="OMA" id="ESIWRAE"/>
<dbReference type="Proteomes" id="UP000001542">
    <property type="component" value="Unassembled WGS sequence"/>
</dbReference>
<keyword evidence="5" id="KW-1185">Reference proteome</keyword>
<gene>
    <name evidence="4" type="ORF">TVAG_447870</name>
</gene>
<evidence type="ECO:0000256" key="3">
    <source>
        <dbReference type="SAM" id="MobiDB-lite"/>
    </source>
</evidence>
<dbReference type="VEuPathDB" id="TrichDB:TVAG_447870"/>
<dbReference type="InterPro" id="IPR025875">
    <property type="entry name" value="Leu-rich_rpt_4"/>
</dbReference>
<organism evidence="4 5">
    <name type="scientific">Trichomonas vaginalis (strain ATCC PRA-98 / G3)</name>
    <dbReference type="NCBI Taxonomy" id="412133"/>
    <lineage>
        <taxon>Eukaryota</taxon>
        <taxon>Metamonada</taxon>
        <taxon>Parabasalia</taxon>
        <taxon>Trichomonadida</taxon>
        <taxon>Trichomonadidae</taxon>
        <taxon>Trichomonas</taxon>
    </lineage>
</organism>
<dbReference type="InterPro" id="IPR032675">
    <property type="entry name" value="LRR_dom_sf"/>
</dbReference>
<proteinExistence type="predicted"/>
<dbReference type="Gene3D" id="3.80.10.10">
    <property type="entry name" value="Ribonuclease Inhibitor"/>
    <property type="match status" value="1"/>
</dbReference>